<dbReference type="Proteomes" id="UP001209878">
    <property type="component" value="Unassembled WGS sequence"/>
</dbReference>
<organism evidence="1 2">
    <name type="scientific">Ridgeia piscesae</name>
    <name type="common">Tubeworm</name>
    <dbReference type="NCBI Taxonomy" id="27915"/>
    <lineage>
        <taxon>Eukaryota</taxon>
        <taxon>Metazoa</taxon>
        <taxon>Spiralia</taxon>
        <taxon>Lophotrochozoa</taxon>
        <taxon>Annelida</taxon>
        <taxon>Polychaeta</taxon>
        <taxon>Sedentaria</taxon>
        <taxon>Canalipalpata</taxon>
        <taxon>Sabellida</taxon>
        <taxon>Siboglinidae</taxon>
        <taxon>Ridgeia</taxon>
    </lineage>
</organism>
<proteinExistence type="predicted"/>
<accession>A0AAD9NRK5</accession>
<keyword evidence="2" id="KW-1185">Reference proteome</keyword>
<dbReference type="AlphaFoldDB" id="A0AAD9NRK5"/>
<protein>
    <submittedName>
        <fullName evidence="1">Uncharacterized protein</fullName>
    </submittedName>
</protein>
<evidence type="ECO:0000313" key="1">
    <source>
        <dbReference type="EMBL" id="KAK2179800.1"/>
    </source>
</evidence>
<comment type="caution">
    <text evidence="1">The sequence shown here is derived from an EMBL/GenBank/DDBJ whole genome shotgun (WGS) entry which is preliminary data.</text>
</comment>
<name>A0AAD9NRK5_RIDPI</name>
<reference evidence="1" key="1">
    <citation type="journal article" date="2023" name="Mol. Biol. Evol.">
        <title>Third-Generation Sequencing Reveals the Adaptive Role of the Epigenome in Three Deep-Sea Polychaetes.</title>
        <authorList>
            <person name="Perez M."/>
            <person name="Aroh O."/>
            <person name="Sun Y."/>
            <person name="Lan Y."/>
            <person name="Juniper S.K."/>
            <person name="Young C.R."/>
            <person name="Angers B."/>
            <person name="Qian P.Y."/>
        </authorList>
    </citation>
    <scope>NUCLEOTIDE SEQUENCE</scope>
    <source>
        <strain evidence="1">R07B-5</strain>
    </source>
</reference>
<gene>
    <name evidence="1" type="ORF">NP493_471g01021</name>
</gene>
<dbReference type="EMBL" id="JAODUO010000471">
    <property type="protein sequence ID" value="KAK2179800.1"/>
    <property type="molecule type" value="Genomic_DNA"/>
</dbReference>
<sequence>MSSSVPGMISQLIATATYRTTVSILTTQRVCLIHQRRAHTPARARLRRGREVRSLESSGAFQKKKVFKIQKNRLQFENSKDFYGANSFEEAMAQFLFFNTSACVKYDESFKSSKADFTYYSLLLD</sequence>
<evidence type="ECO:0000313" key="2">
    <source>
        <dbReference type="Proteomes" id="UP001209878"/>
    </source>
</evidence>